<name>A0A4U0U4Z2_9PEZI</name>
<comment type="caution">
    <text evidence="2">The sequence shown here is derived from an EMBL/GenBank/DDBJ whole genome shotgun (WGS) entry which is preliminary data.</text>
</comment>
<dbReference type="Proteomes" id="UP000308549">
    <property type="component" value="Unassembled WGS sequence"/>
</dbReference>
<feature type="region of interest" description="Disordered" evidence="1">
    <location>
        <begin position="215"/>
        <end position="244"/>
    </location>
</feature>
<accession>A0A4U0U4Z2</accession>
<gene>
    <name evidence="2" type="ORF">B0A50_03499</name>
</gene>
<organism evidence="2 3">
    <name type="scientific">Salinomyces thailandicus</name>
    <dbReference type="NCBI Taxonomy" id="706561"/>
    <lineage>
        <taxon>Eukaryota</taxon>
        <taxon>Fungi</taxon>
        <taxon>Dikarya</taxon>
        <taxon>Ascomycota</taxon>
        <taxon>Pezizomycotina</taxon>
        <taxon>Dothideomycetes</taxon>
        <taxon>Dothideomycetidae</taxon>
        <taxon>Mycosphaerellales</taxon>
        <taxon>Teratosphaeriaceae</taxon>
        <taxon>Salinomyces</taxon>
    </lineage>
</organism>
<protein>
    <recommendedName>
        <fullName evidence="4">Thymidylate kinase</fullName>
    </recommendedName>
</protein>
<proteinExistence type="predicted"/>
<reference evidence="2 3" key="1">
    <citation type="submission" date="2017-03" db="EMBL/GenBank/DDBJ databases">
        <title>Genomes of endolithic fungi from Antarctica.</title>
        <authorList>
            <person name="Coleine C."/>
            <person name="Masonjones S."/>
            <person name="Stajich J.E."/>
        </authorList>
    </citation>
    <scope>NUCLEOTIDE SEQUENCE [LARGE SCALE GENOMIC DNA]</scope>
    <source>
        <strain evidence="2 3">CCFEE 6315</strain>
    </source>
</reference>
<evidence type="ECO:0000256" key="1">
    <source>
        <dbReference type="SAM" id="MobiDB-lite"/>
    </source>
</evidence>
<feature type="compositionally biased region" description="Basic and acidic residues" evidence="1">
    <location>
        <begin position="223"/>
        <end position="238"/>
    </location>
</feature>
<feature type="region of interest" description="Disordered" evidence="1">
    <location>
        <begin position="320"/>
        <end position="398"/>
    </location>
</feature>
<evidence type="ECO:0000313" key="3">
    <source>
        <dbReference type="Proteomes" id="UP000308549"/>
    </source>
</evidence>
<feature type="compositionally biased region" description="Acidic residues" evidence="1">
    <location>
        <begin position="388"/>
        <end position="398"/>
    </location>
</feature>
<evidence type="ECO:0008006" key="4">
    <source>
        <dbReference type="Google" id="ProtNLM"/>
    </source>
</evidence>
<feature type="compositionally biased region" description="Polar residues" evidence="1">
    <location>
        <begin position="101"/>
        <end position="113"/>
    </location>
</feature>
<keyword evidence="3" id="KW-1185">Reference proteome</keyword>
<feature type="compositionally biased region" description="Low complexity" evidence="1">
    <location>
        <begin position="320"/>
        <end position="330"/>
    </location>
</feature>
<feature type="region of interest" description="Disordered" evidence="1">
    <location>
        <begin position="1"/>
        <end position="127"/>
    </location>
</feature>
<dbReference type="EMBL" id="NAJL01000014">
    <property type="protein sequence ID" value="TKA29486.1"/>
    <property type="molecule type" value="Genomic_DNA"/>
</dbReference>
<dbReference type="OrthoDB" id="425602at2759"/>
<sequence length="398" mass="43024">MARIPFAPLDHPRLQHLASAKNRQNGLVSHPSPLGKGSLTPSKSATKRSLEPSTFEDYDGENVDPTLFSSPSKKPKSEAAKPFAFSLTSSKNMPPPPPPNRLSTPVRANTSSARAPLTAPAGRSPKRKIASISKNRRISAPFTRIDPPFMTSRSSSSSLPFSLDAALAGLSSAGKAKQVNEASTIQESMPKSWFFDIYEDTPEEEASTLMEHSTLTLDLGSDEESRKNNRDDRGKENVAPEGYDAPTASRSVVELAVAVPMAVKKTDIVRKKKVTDEMDDGERSPLSDLETASFVPEGMHPDAHIIVEATPKKDVVKELSTASAPPTASPFAREANKRSRDRPVIDTKGDRNGDVLIWEDGPASHEPGTTIETTTTNVFAPAKYGEERIDDENTAPTV</sequence>
<evidence type="ECO:0000313" key="2">
    <source>
        <dbReference type="EMBL" id="TKA29486.1"/>
    </source>
</evidence>
<feature type="compositionally biased region" description="Basic and acidic residues" evidence="1">
    <location>
        <begin position="334"/>
        <end position="353"/>
    </location>
</feature>
<dbReference type="AlphaFoldDB" id="A0A4U0U4Z2"/>